<dbReference type="Proteomes" id="UP001597391">
    <property type="component" value="Unassembled WGS sequence"/>
</dbReference>
<name>A0ABW5XEF7_9MICO</name>
<dbReference type="Pfam" id="PF05949">
    <property type="entry name" value="DUF881"/>
    <property type="match status" value="1"/>
</dbReference>
<reference evidence="3" key="1">
    <citation type="journal article" date="2019" name="Int. J. Syst. Evol. Microbiol.">
        <title>The Global Catalogue of Microorganisms (GCM) 10K type strain sequencing project: providing services to taxonomists for standard genome sequencing and annotation.</title>
        <authorList>
            <consortium name="The Broad Institute Genomics Platform"/>
            <consortium name="The Broad Institute Genome Sequencing Center for Infectious Disease"/>
            <person name="Wu L."/>
            <person name="Ma J."/>
        </authorList>
    </citation>
    <scope>NUCLEOTIDE SEQUENCE [LARGE SCALE GENOMIC DNA]</scope>
    <source>
        <strain evidence="3">KCTC 33576</strain>
    </source>
</reference>
<dbReference type="PANTHER" id="PTHR37313">
    <property type="entry name" value="UPF0749 PROTEIN RV1825"/>
    <property type="match status" value="1"/>
</dbReference>
<organism evidence="2 3">
    <name type="scientific">Populibacterium corticicola</name>
    <dbReference type="NCBI Taxonomy" id="1812826"/>
    <lineage>
        <taxon>Bacteria</taxon>
        <taxon>Bacillati</taxon>
        <taxon>Actinomycetota</taxon>
        <taxon>Actinomycetes</taxon>
        <taxon>Micrococcales</taxon>
        <taxon>Jonesiaceae</taxon>
        <taxon>Populibacterium</taxon>
    </lineage>
</organism>
<dbReference type="Gene3D" id="3.30.70.1880">
    <property type="entry name" value="Protein of unknown function DUF881"/>
    <property type="match status" value="1"/>
</dbReference>
<dbReference type="PANTHER" id="PTHR37313:SF1">
    <property type="entry name" value="UPF0749 PROTEIN RV1823"/>
    <property type="match status" value="1"/>
</dbReference>
<dbReference type="EMBL" id="JBHUOP010000001">
    <property type="protein sequence ID" value="MFD2839591.1"/>
    <property type="molecule type" value="Genomic_DNA"/>
</dbReference>
<evidence type="ECO:0000313" key="2">
    <source>
        <dbReference type="EMBL" id="MFD2839591.1"/>
    </source>
</evidence>
<protein>
    <submittedName>
        <fullName evidence="2">DUF881 domain-containing protein</fullName>
    </submittedName>
</protein>
<comment type="caution">
    <text evidence="2">The sequence shown here is derived from an EMBL/GenBank/DDBJ whole genome shotgun (WGS) entry which is preliminary data.</text>
</comment>
<evidence type="ECO:0000313" key="3">
    <source>
        <dbReference type="Proteomes" id="UP001597391"/>
    </source>
</evidence>
<keyword evidence="3" id="KW-1185">Reference proteome</keyword>
<proteinExistence type="inferred from homology"/>
<evidence type="ECO:0000256" key="1">
    <source>
        <dbReference type="ARBA" id="ARBA00009108"/>
    </source>
</evidence>
<dbReference type="InterPro" id="IPR010273">
    <property type="entry name" value="DUF881"/>
</dbReference>
<comment type="similarity">
    <text evidence="1">Belongs to the UPF0749 family.</text>
</comment>
<accession>A0ABW5XEF7</accession>
<sequence length="282" mass="30583">MTLLYEVMHRPLDPSYAAAAEKRRQVEAAGGRLGASPLWRVTSLLLAVGLGFTTITGVMSLRGRAEVAAGARVLLRDQIVERTEQMHAYEQSIVEKSDMRDQLQESLLQYSSIENDVRVLRDRVRTGSVAVEGPGLVVTIKDGPNVESSRDNRVRDVDVRAVVSALWGSGAESISVNGKRLTPTSAIRSAGDAILVDLTGLSSPYRIEAIGDPQQMETEFVKNPITTDLLELESRYGISTQVARADTLKLAAGNARTLIYARTLGDDSSLSSDEKSQGKGIR</sequence>
<gene>
    <name evidence="2" type="ORF">ACFSYH_03300</name>
</gene>